<protein>
    <recommendedName>
        <fullName evidence="7">Endolytic murein transglycosylase</fullName>
        <ecNumber evidence="7">4.2.2.29</ecNumber>
    </recommendedName>
    <alternativeName>
        <fullName evidence="7">Peptidoglycan lytic transglycosylase</fullName>
    </alternativeName>
    <alternativeName>
        <fullName evidence="7">Peptidoglycan polymerization terminase</fullName>
    </alternativeName>
</protein>
<dbReference type="HAMAP" id="MF_02065">
    <property type="entry name" value="MltG"/>
    <property type="match status" value="1"/>
</dbReference>
<dbReference type="Proteomes" id="UP000886803">
    <property type="component" value="Unassembled WGS sequence"/>
</dbReference>
<comment type="catalytic activity">
    <reaction evidence="7">
        <text>a peptidoglycan chain = a peptidoglycan chain with N-acetyl-1,6-anhydromuramyl-[peptide] at the reducing end + a peptidoglycan chain with N-acetylglucosamine at the non-reducing end.</text>
        <dbReference type="EC" id="4.2.2.29"/>
    </reaction>
</comment>
<keyword evidence="1 7" id="KW-1003">Cell membrane</keyword>
<proteinExistence type="inferred from homology"/>
<dbReference type="GO" id="GO:0009252">
    <property type="term" value="P:peptidoglycan biosynthetic process"/>
    <property type="evidence" value="ECO:0007669"/>
    <property type="project" value="UniProtKB-UniRule"/>
</dbReference>
<dbReference type="AlphaFoldDB" id="A0A9D2M9U0"/>
<keyword evidence="3 7" id="KW-1133">Transmembrane helix</keyword>
<name>A0A9D2M9U0_9FIRM</name>
<evidence type="ECO:0000256" key="3">
    <source>
        <dbReference type="ARBA" id="ARBA00022989"/>
    </source>
</evidence>
<evidence type="ECO:0000256" key="2">
    <source>
        <dbReference type="ARBA" id="ARBA00022692"/>
    </source>
</evidence>
<evidence type="ECO:0000256" key="6">
    <source>
        <dbReference type="ARBA" id="ARBA00023316"/>
    </source>
</evidence>
<feature type="site" description="Important for catalytic activity" evidence="7">
    <location>
        <position position="294"/>
    </location>
</feature>
<dbReference type="PANTHER" id="PTHR30518">
    <property type="entry name" value="ENDOLYTIC MUREIN TRANSGLYCOSYLASE"/>
    <property type="match status" value="1"/>
</dbReference>
<comment type="caution">
    <text evidence="9">The sequence shown here is derived from an EMBL/GenBank/DDBJ whole genome shotgun (WGS) entry which is preliminary data.</text>
</comment>
<evidence type="ECO:0000256" key="1">
    <source>
        <dbReference type="ARBA" id="ARBA00022475"/>
    </source>
</evidence>
<dbReference type="GO" id="GO:0005886">
    <property type="term" value="C:plasma membrane"/>
    <property type="evidence" value="ECO:0007669"/>
    <property type="project" value="UniProtKB-SubCell"/>
</dbReference>
<keyword evidence="5 7" id="KW-0456">Lyase</keyword>
<evidence type="ECO:0000313" key="9">
    <source>
        <dbReference type="EMBL" id="HJB42968.1"/>
    </source>
</evidence>
<feature type="region of interest" description="Disordered" evidence="8">
    <location>
        <begin position="1"/>
        <end position="60"/>
    </location>
</feature>
<dbReference type="Pfam" id="PF02618">
    <property type="entry name" value="YceG"/>
    <property type="match status" value="1"/>
</dbReference>
<keyword evidence="6 7" id="KW-0961">Cell wall biogenesis/degradation</keyword>
<gene>
    <name evidence="7 9" type="primary">mltG</name>
    <name evidence="9" type="ORF">H9945_10780</name>
</gene>
<dbReference type="Gene3D" id="3.30.1490.480">
    <property type="entry name" value="Endolytic murein transglycosylase"/>
    <property type="match status" value="2"/>
</dbReference>
<reference evidence="9" key="2">
    <citation type="submission" date="2021-04" db="EMBL/GenBank/DDBJ databases">
        <authorList>
            <person name="Gilroy R."/>
        </authorList>
    </citation>
    <scope>NUCLEOTIDE SEQUENCE</scope>
    <source>
        <strain evidence="9">ChiBcec8-13705</strain>
    </source>
</reference>
<evidence type="ECO:0000256" key="5">
    <source>
        <dbReference type="ARBA" id="ARBA00023239"/>
    </source>
</evidence>
<sequence length="437" mass="48254">MKINRDSKQDERQVYCKGQPAHTPPAEPPRRKAYDQEADPAFAEEPLPEFDPEPEDARPARRRRAPVGLIIVLVVLALIAAAGFQVMQLYNEVDGSAPNGEPVTVTVEQGSSVRDIASTLAAAGIIQHDWLFRFYAEYSGRASALQYGDFQLSSGMSYNDLLTALSEQQVYRETVRVTIPEGTTAVGVAQLFVDAGLVDSVETFLACANGEDGSDFSQYEFWNQIPDNEGRLLKCEGYLFPETYEFYTDATVYDIVDTLYAQFDSETADLMDTIAEKGTTLDEVVILASFIQEEAGLPAEDYKVSACFHNRLESDDPLWAEHRLESNASSYITNDGDNNYLWNSPMAEYMGWPEAGAIPEEVLNAYDTYRISGLPAGAISNPGFAAIDAALNPDEEFMAEGYFFFVTGAPGTDVEGQYLYAKTADEHYQNCVIAGWA</sequence>
<dbReference type="PANTHER" id="PTHR30518:SF2">
    <property type="entry name" value="ENDOLYTIC MUREIN TRANSGLYCOSYLASE"/>
    <property type="match status" value="1"/>
</dbReference>
<comment type="subcellular location">
    <subcellularLocation>
        <location evidence="7">Cell membrane</location>
        <topology evidence="7">Single-pass membrane protein</topology>
    </subcellularLocation>
</comment>
<comment type="function">
    <text evidence="7">Functions as a peptidoglycan terminase that cleaves nascent peptidoglycan strands endolytically to terminate their elongation.</text>
</comment>
<feature type="compositionally biased region" description="Basic and acidic residues" evidence="8">
    <location>
        <begin position="1"/>
        <end position="14"/>
    </location>
</feature>
<evidence type="ECO:0000256" key="8">
    <source>
        <dbReference type="SAM" id="MobiDB-lite"/>
    </source>
</evidence>
<dbReference type="GO" id="GO:0008932">
    <property type="term" value="F:lytic endotransglycosylase activity"/>
    <property type="evidence" value="ECO:0007669"/>
    <property type="project" value="UniProtKB-UniRule"/>
</dbReference>
<evidence type="ECO:0000313" key="10">
    <source>
        <dbReference type="Proteomes" id="UP000886803"/>
    </source>
</evidence>
<comment type="similarity">
    <text evidence="7">Belongs to the transglycosylase MltG family.</text>
</comment>
<reference evidence="9" key="1">
    <citation type="journal article" date="2021" name="PeerJ">
        <title>Extensive microbial diversity within the chicken gut microbiome revealed by metagenomics and culture.</title>
        <authorList>
            <person name="Gilroy R."/>
            <person name="Ravi A."/>
            <person name="Getino M."/>
            <person name="Pursley I."/>
            <person name="Horton D.L."/>
            <person name="Alikhan N.F."/>
            <person name="Baker D."/>
            <person name="Gharbi K."/>
            <person name="Hall N."/>
            <person name="Watson M."/>
            <person name="Adriaenssens E.M."/>
            <person name="Foster-Nyarko E."/>
            <person name="Jarju S."/>
            <person name="Secka A."/>
            <person name="Antonio M."/>
            <person name="Oren A."/>
            <person name="Chaudhuri R.R."/>
            <person name="La Ragione R."/>
            <person name="Hildebrand F."/>
            <person name="Pallen M.J."/>
        </authorList>
    </citation>
    <scope>NUCLEOTIDE SEQUENCE</scope>
    <source>
        <strain evidence="9">ChiBcec8-13705</strain>
    </source>
</reference>
<feature type="transmembrane region" description="Helical" evidence="7">
    <location>
        <begin position="67"/>
        <end position="87"/>
    </location>
</feature>
<dbReference type="NCBIfam" id="TIGR00247">
    <property type="entry name" value="endolytic transglycosylase MltG"/>
    <property type="match status" value="1"/>
</dbReference>
<dbReference type="GO" id="GO:0071555">
    <property type="term" value="P:cell wall organization"/>
    <property type="evidence" value="ECO:0007669"/>
    <property type="project" value="UniProtKB-KW"/>
</dbReference>
<dbReference type="EC" id="4.2.2.29" evidence="7"/>
<evidence type="ECO:0000256" key="4">
    <source>
        <dbReference type="ARBA" id="ARBA00023136"/>
    </source>
</evidence>
<evidence type="ECO:0000256" key="7">
    <source>
        <dbReference type="HAMAP-Rule" id="MF_02065"/>
    </source>
</evidence>
<keyword evidence="2 7" id="KW-0812">Transmembrane</keyword>
<dbReference type="InterPro" id="IPR003770">
    <property type="entry name" value="MLTG-like"/>
</dbReference>
<organism evidence="9 10">
    <name type="scientific">Candidatus Gemmiger avicola</name>
    <dbReference type="NCBI Taxonomy" id="2838605"/>
    <lineage>
        <taxon>Bacteria</taxon>
        <taxon>Bacillati</taxon>
        <taxon>Bacillota</taxon>
        <taxon>Clostridia</taxon>
        <taxon>Eubacteriales</taxon>
        <taxon>Gemmiger</taxon>
    </lineage>
</organism>
<dbReference type="EMBL" id="DWYG01000183">
    <property type="protein sequence ID" value="HJB42968.1"/>
    <property type="molecule type" value="Genomic_DNA"/>
</dbReference>
<accession>A0A9D2M9U0</accession>
<keyword evidence="4 7" id="KW-0472">Membrane</keyword>